<keyword evidence="8" id="KW-1185">Reference proteome</keyword>
<feature type="region of interest" description="Disordered" evidence="5">
    <location>
        <begin position="60"/>
        <end position="114"/>
    </location>
</feature>
<dbReference type="InterPro" id="IPR038765">
    <property type="entry name" value="Papain-like_cys_pep_sf"/>
</dbReference>
<dbReference type="GO" id="GO:0006508">
    <property type="term" value="P:proteolysis"/>
    <property type="evidence" value="ECO:0007669"/>
    <property type="project" value="UniProtKB-KW"/>
</dbReference>
<dbReference type="PANTHER" id="PTHR46915:SF2">
    <property type="entry name" value="UBIQUITIN-LIKE PROTEASE 4"/>
    <property type="match status" value="1"/>
</dbReference>
<dbReference type="Pfam" id="PF02902">
    <property type="entry name" value="Peptidase_C48"/>
    <property type="match status" value="1"/>
</dbReference>
<name>A0AA36D871_9BILA</name>
<keyword evidence="3" id="KW-0378">Hydrolase</keyword>
<dbReference type="EMBL" id="CATQJA010002663">
    <property type="protein sequence ID" value="CAJ0581547.1"/>
    <property type="molecule type" value="Genomic_DNA"/>
</dbReference>
<dbReference type="GO" id="GO:0016926">
    <property type="term" value="P:protein desumoylation"/>
    <property type="evidence" value="ECO:0007669"/>
    <property type="project" value="UniProtKB-ARBA"/>
</dbReference>
<dbReference type="PANTHER" id="PTHR46915">
    <property type="entry name" value="UBIQUITIN-LIKE PROTEASE 4-RELATED"/>
    <property type="match status" value="1"/>
</dbReference>
<evidence type="ECO:0000256" key="1">
    <source>
        <dbReference type="ARBA" id="ARBA00005234"/>
    </source>
</evidence>
<feature type="non-terminal residue" evidence="7">
    <location>
        <position position="1"/>
    </location>
</feature>
<evidence type="ECO:0000256" key="5">
    <source>
        <dbReference type="SAM" id="MobiDB-lite"/>
    </source>
</evidence>
<evidence type="ECO:0000256" key="2">
    <source>
        <dbReference type="ARBA" id="ARBA00022670"/>
    </source>
</evidence>
<evidence type="ECO:0000313" key="8">
    <source>
        <dbReference type="Proteomes" id="UP001177023"/>
    </source>
</evidence>
<dbReference type="InterPro" id="IPR003653">
    <property type="entry name" value="Peptidase_C48_C"/>
</dbReference>
<gene>
    <name evidence="7" type="ORF">MSPICULIGERA_LOCUS19704</name>
</gene>
<sequence>MEVSTHAHGSPFGCYSDHQGVSYEDDRYDDATDYEKVIVGSFGSSLAFSSSLSNYNPLVGGSVGNDDDEDEAMSYEEPCATSSSARDDWDEEMHSEESSQQDIFSLSSSESNYGRGSRVSVLSAATEMLRIRFPFLSISVKLADFLCLQEKELLNDTIVDFFLNHIAQHLLPEAPNKRVNVLPAVFWHNLSIRHSCLPEDFTTLTASQQDEARFADLLEFLDDFELFESDFLLIPVNEWEHWSLIVVCHPFTENGTILCFDSLLNDDNNNLAVASKVVEEFLGYAWAKRSGKATKLPAMKTVVPHNLPQQSAPADDGLYVLEYAKRFLLDTPTQIDNFDFSACYPNFSIRGKRQEIQKTILSSTANRQMWTPLMELLERNNRQQHQQQAQHRR</sequence>
<feature type="compositionally biased region" description="Acidic residues" evidence="5">
    <location>
        <begin position="65"/>
        <end position="74"/>
    </location>
</feature>
<feature type="domain" description="Ubiquitin-like protease family profile" evidence="6">
    <location>
        <begin position="138"/>
        <end position="327"/>
    </location>
</feature>
<dbReference type="Gene3D" id="1.10.418.20">
    <property type="match status" value="1"/>
</dbReference>
<accession>A0AA36D871</accession>
<evidence type="ECO:0000256" key="3">
    <source>
        <dbReference type="ARBA" id="ARBA00022801"/>
    </source>
</evidence>
<feature type="compositionally biased region" description="Low complexity" evidence="5">
    <location>
        <begin position="98"/>
        <end position="111"/>
    </location>
</feature>
<keyword evidence="2" id="KW-0645">Protease</keyword>
<dbReference type="SUPFAM" id="SSF54001">
    <property type="entry name" value="Cysteine proteinases"/>
    <property type="match status" value="1"/>
</dbReference>
<dbReference type="AlphaFoldDB" id="A0AA36D871"/>
<proteinExistence type="inferred from homology"/>
<comment type="similarity">
    <text evidence="1">Belongs to the peptidase C48 family.</text>
</comment>
<dbReference type="Proteomes" id="UP001177023">
    <property type="component" value="Unassembled WGS sequence"/>
</dbReference>
<dbReference type="GO" id="GO:0008234">
    <property type="term" value="F:cysteine-type peptidase activity"/>
    <property type="evidence" value="ECO:0007669"/>
    <property type="project" value="UniProtKB-KW"/>
</dbReference>
<comment type="caution">
    <text evidence="7">The sequence shown here is derived from an EMBL/GenBank/DDBJ whole genome shotgun (WGS) entry which is preliminary data.</text>
</comment>
<dbReference type="PROSITE" id="PS50600">
    <property type="entry name" value="ULP_PROTEASE"/>
    <property type="match status" value="1"/>
</dbReference>
<organism evidence="7 8">
    <name type="scientific">Mesorhabditis spiculigera</name>
    <dbReference type="NCBI Taxonomy" id="96644"/>
    <lineage>
        <taxon>Eukaryota</taxon>
        <taxon>Metazoa</taxon>
        <taxon>Ecdysozoa</taxon>
        <taxon>Nematoda</taxon>
        <taxon>Chromadorea</taxon>
        <taxon>Rhabditida</taxon>
        <taxon>Rhabditina</taxon>
        <taxon>Rhabditomorpha</taxon>
        <taxon>Rhabditoidea</taxon>
        <taxon>Rhabditidae</taxon>
        <taxon>Mesorhabditinae</taxon>
        <taxon>Mesorhabditis</taxon>
    </lineage>
</organism>
<feature type="region of interest" description="Disordered" evidence="5">
    <location>
        <begin position="1"/>
        <end position="20"/>
    </location>
</feature>
<reference evidence="7" key="1">
    <citation type="submission" date="2023-06" db="EMBL/GenBank/DDBJ databases">
        <authorList>
            <person name="Delattre M."/>
        </authorList>
    </citation>
    <scope>NUCLEOTIDE SEQUENCE</scope>
    <source>
        <strain evidence="7">AF72</strain>
    </source>
</reference>
<evidence type="ECO:0000313" key="7">
    <source>
        <dbReference type="EMBL" id="CAJ0581547.1"/>
    </source>
</evidence>
<evidence type="ECO:0000256" key="4">
    <source>
        <dbReference type="ARBA" id="ARBA00022807"/>
    </source>
</evidence>
<dbReference type="Gene3D" id="3.30.310.130">
    <property type="entry name" value="Ubiquitin-related"/>
    <property type="match status" value="1"/>
</dbReference>
<protein>
    <recommendedName>
        <fullName evidence="6">Ubiquitin-like protease family profile domain-containing protein</fullName>
    </recommendedName>
</protein>
<keyword evidence="4" id="KW-0788">Thiol protease</keyword>
<evidence type="ECO:0000259" key="6">
    <source>
        <dbReference type="PROSITE" id="PS50600"/>
    </source>
</evidence>